<accession>A0A096B9Q9</accession>
<dbReference type="PATRIC" id="fig|742738.3.peg.1657"/>
<dbReference type="GeneID" id="63973535"/>
<keyword evidence="3" id="KW-1185">Reference proteome</keyword>
<dbReference type="SUPFAM" id="SSF47090">
    <property type="entry name" value="PGBD-like"/>
    <property type="match status" value="2"/>
</dbReference>
<dbReference type="Gene3D" id="1.10.101.10">
    <property type="entry name" value="PGBD-like superfamily/PGBD"/>
    <property type="match status" value="1"/>
</dbReference>
<reference evidence="2 3" key="1">
    <citation type="submission" date="2011-08" db="EMBL/GenBank/DDBJ databases">
        <title>The Genome Sequence of Clostridium orbiscindens 1_3_50AFAA.</title>
        <authorList>
            <consortium name="The Broad Institute Genome Sequencing Platform"/>
            <person name="Earl A."/>
            <person name="Ward D."/>
            <person name="Feldgarden M."/>
            <person name="Gevers D."/>
            <person name="Daigneault M."/>
            <person name="Strauss J."/>
            <person name="Allen-Vercoe E."/>
            <person name="Young S.K."/>
            <person name="Zeng Q."/>
            <person name="Gargeya S."/>
            <person name="Fitzgerald M."/>
            <person name="Haas B."/>
            <person name="Abouelleil A."/>
            <person name="Alvarado L."/>
            <person name="Arachchi H.M."/>
            <person name="Berlin A."/>
            <person name="Brown A."/>
            <person name="Chapman S.B."/>
            <person name="Chen Z."/>
            <person name="Dunbar C."/>
            <person name="Freedman E."/>
            <person name="Gearin G."/>
            <person name="Gellesch M."/>
            <person name="Goldberg J."/>
            <person name="Griggs A."/>
            <person name="Gujja S."/>
            <person name="Heiman D."/>
            <person name="Howarth C."/>
            <person name="Larson L."/>
            <person name="Lui A."/>
            <person name="MacDonald P.J.P."/>
            <person name="Montmayeur A."/>
            <person name="Murphy C."/>
            <person name="Neiman D."/>
            <person name="Pearson M."/>
            <person name="Priest M."/>
            <person name="Roberts A."/>
            <person name="Saif S."/>
            <person name="Shea T."/>
            <person name="Shenoy N."/>
            <person name="Sisk P."/>
            <person name="Stolte C."/>
            <person name="Sykes S."/>
            <person name="Wortman J."/>
            <person name="Nusbaum C."/>
            <person name="Birren B."/>
        </authorList>
    </citation>
    <scope>NUCLEOTIDE SEQUENCE [LARGE SCALE GENOMIC DNA]</scope>
    <source>
        <strain evidence="2 3">1_3_50AFAA</strain>
    </source>
</reference>
<dbReference type="AlphaFoldDB" id="A0A096B9Q9"/>
<dbReference type="HOGENOM" id="CLU_111573_1_0_9"/>
<dbReference type="RefSeq" id="WP_007495511.1">
    <property type="nucleotide sequence ID" value="NZ_KN174162.1"/>
</dbReference>
<dbReference type="Pfam" id="PF01471">
    <property type="entry name" value="PG_binding_1"/>
    <property type="match status" value="1"/>
</dbReference>
<dbReference type="InterPro" id="IPR002477">
    <property type="entry name" value="Peptidoglycan-bd-like"/>
</dbReference>
<evidence type="ECO:0000313" key="2">
    <source>
        <dbReference type="EMBL" id="KGF55775.1"/>
    </source>
</evidence>
<dbReference type="eggNOG" id="COG3409">
    <property type="taxonomic scope" value="Bacteria"/>
</dbReference>
<dbReference type="InterPro" id="IPR036365">
    <property type="entry name" value="PGBD-like_sf"/>
</dbReference>
<protein>
    <recommendedName>
        <fullName evidence="1">Peptidoglycan binding-like domain-containing protein</fullName>
    </recommendedName>
</protein>
<dbReference type="InterPro" id="IPR036366">
    <property type="entry name" value="PGBDSf"/>
</dbReference>
<evidence type="ECO:0000313" key="3">
    <source>
        <dbReference type="Proteomes" id="UP000029585"/>
    </source>
</evidence>
<name>A0A096B9Q9_FLAPL</name>
<dbReference type="EMBL" id="ADLO01000054">
    <property type="protein sequence ID" value="KGF55775.1"/>
    <property type="molecule type" value="Genomic_DNA"/>
</dbReference>
<dbReference type="Proteomes" id="UP000029585">
    <property type="component" value="Unassembled WGS sequence"/>
</dbReference>
<proteinExistence type="predicted"/>
<sequence>MIRSQLHLIGQPVRSLQTMLRTISFAYPFLPRLTPDGIFGERTLEAVMLFQREFFPPVTGQVNQATWDAIVSLYHQVVSRLTPLPTRSFPSPEFSVAPGEASVHLNLVQSMFCGLSRVLNGVETCDVSGVNNAATEHNIKWIQHLNHRPETGTLDQESWNTLSRLYTMFVTSAQSPWTTRPELFMP</sequence>
<feature type="domain" description="Peptidoglycan binding-like" evidence="1">
    <location>
        <begin position="10"/>
        <end position="70"/>
    </location>
</feature>
<gene>
    <name evidence="2" type="ORF">HMPREF9460_01609</name>
</gene>
<evidence type="ECO:0000259" key="1">
    <source>
        <dbReference type="Pfam" id="PF01471"/>
    </source>
</evidence>
<comment type="caution">
    <text evidence="2">The sequence shown here is derived from an EMBL/GenBank/DDBJ whole genome shotgun (WGS) entry which is preliminary data.</text>
</comment>
<organism evidence="2 3">
    <name type="scientific">Flavonifractor plautii 1_3_50AFAA</name>
    <dbReference type="NCBI Taxonomy" id="742738"/>
    <lineage>
        <taxon>Bacteria</taxon>
        <taxon>Bacillati</taxon>
        <taxon>Bacillota</taxon>
        <taxon>Clostridia</taxon>
        <taxon>Eubacteriales</taxon>
        <taxon>Oscillospiraceae</taxon>
        <taxon>Flavonifractor</taxon>
    </lineage>
</organism>